<dbReference type="InterPro" id="IPR018200">
    <property type="entry name" value="USP_CS"/>
</dbReference>
<dbReference type="EC" id="3.4.19.12" evidence="3"/>
<keyword evidence="9" id="KW-0812">Transmembrane</keyword>
<keyword evidence="4" id="KW-0645">Protease</keyword>
<name>A0A3N4HJU7_ASCIM</name>
<dbReference type="PANTHER" id="PTHR24006:SF888">
    <property type="entry name" value="UBIQUITIN CARBOXYL-TERMINAL HYDROLASE 30"/>
    <property type="match status" value="1"/>
</dbReference>
<dbReference type="InterPro" id="IPR050164">
    <property type="entry name" value="Peptidase_C19"/>
</dbReference>
<dbReference type="CDD" id="cd02662">
    <property type="entry name" value="Peptidase_C19F"/>
    <property type="match status" value="1"/>
</dbReference>
<reference evidence="11 12" key="1">
    <citation type="journal article" date="2018" name="Nat. Ecol. Evol.">
        <title>Pezizomycetes genomes reveal the molecular basis of ectomycorrhizal truffle lifestyle.</title>
        <authorList>
            <person name="Murat C."/>
            <person name="Payen T."/>
            <person name="Noel B."/>
            <person name="Kuo A."/>
            <person name="Morin E."/>
            <person name="Chen J."/>
            <person name="Kohler A."/>
            <person name="Krizsan K."/>
            <person name="Balestrini R."/>
            <person name="Da Silva C."/>
            <person name="Montanini B."/>
            <person name="Hainaut M."/>
            <person name="Levati E."/>
            <person name="Barry K.W."/>
            <person name="Belfiori B."/>
            <person name="Cichocki N."/>
            <person name="Clum A."/>
            <person name="Dockter R.B."/>
            <person name="Fauchery L."/>
            <person name="Guy J."/>
            <person name="Iotti M."/>
            <person name="Le Tacon F."/>
            <person name="Lindquist E.A."/>
            <person name="Lipzen A."/>
            <person name="Malagnac F."/>
            <person name="Mello A."/>
            <person name="Molinier V."/>
            <person name="Miyauchi S."/>
            <person name="Poulain J."/>
            <person name="Riccioni C."/>
            <person name="Rubini A."/>
            <person name="Sitrit Y."/>
            <person name="Splivallo R."/>
            <person name="Traeger S."/>
            <person name="Wang M."/>
            <person name="Zifcakova L."/>
            <person name="Wipf D."/>
            <person name="Zambonelli A."/>
            <person name="Paolocci F."/>
            <person name="Nowrousian M."/>
            <person name="Ottonello S."/>
            <person name="Baldrian P."/>
            <person name="Spatafora J.W."/>
            <person name="Henrissat B."/>
            <person name="Nagy L.G."/>
            <person name="Aury J.M."/>
            <person name="Wincker P."/>
            <person name="Grigoriev I.V."/>
            <person name="Bonfante P."/>
            <person name="Martin F.M."/>
        </authorList>
    </citation>
    <scope>NUCLEOTIDE SEQUENCE [LARGE SCALE GENOMIC DNA]</scope>
    <source>
        <strain evidence="11 12">RN42</strain>
    </source>
</reference>
<dbReference type="OrthoDB" id="2020758at2759"/>
<gene>
    <name evidence="11" type="ORF">BJ508DRAFT_366365</name>
</gene>
<dbReference type="SUPFAM" id="SSF54001">
    <property type="entry name" value="Cysteine proteinases"/>
    <property type="match status" value="1"/>
</dbReference>
<dbReference type="EMBL" id="ML119798">
    <property type="protein sequence ID" value="RPA74155.1"/>
    <property type="molecule type" value="Genomic_DNA"/>
</dbReference>
<evidence type="ECO:0000256" key="6">
    <source>
        <dbReference type="ARBA" id="ARBA00022801"/>
    </source>
</evidence>
<keyword evidence="9" id="KW-0472">Membrane</keyword>
<proteinExistence type="inferred from homology"/>
<dbReference type="GO" id="GO:0005829">
    <property type="term" value="C:cytosol"/>
    <property type="evidence" value="ECO:0007669"/>
    <property type="project" value="TreeGrafter"/>
</dbReference>
<dbReference type="Pfam" id="PF00443">
    <property type="entry name" value="UCH"/>
    <property type="match status" value="1"/>
</dbReference>
<evidence type="ECO:0000313" key="11">
    <source>
        <dbReference type="EMBL" id="RPA74155.1"/>
    </source>
</evidence>
<evidence type="ECO:0000256" key="2">
    <source>
        <dbReference type="ARBA" id="ARBA00009085"/>
    </source>
</evidence>
<feature type="compositionally biased region" description="Low complexity" evidence="8">
    <location>
        <begin position="615"/>
        <end position="635"/>
    </location>
</feature>
<accession>A0A3N4HJU7</accession>
<sequence>MSTRYHHPPPPTAEVTPTLILATVLVGAVLIYTVLSAPAGLPPLWELLLVHVPGKIFGSAVRERLQLMFGVGLGPGSTLRRVRNSASSVLGVGGGGAAGGKFVGGLWNTGNTCYQNSVLQCLASLDHLRPHLEILTEKYEEEEGGEFYSPSSMLHSLLEQLNAVSDTPRAISAPSIVRVGGRWNEQQDAQEFFQKLTGVVEKEALRRLGELREVPGLEVVAELDDKEVVRKVPKELENPFEGLLAQRVGCLRCGYVEAIRLQNFTSLSLPMSSTVACTLSQCLSEFTSIERLDSVECERCSLLTKHTQLTTLLSRATDETPPALLETVKARLDCCNNALDTDDFSKETFETLKIANKEQTDKTKHIMLARTPRVLVFHLNRSQFNVYTGMSAKNYAALSYPKLLNMAAWTTRHDKLEVDPGLPISEMPEEEREGERKLVMEDGTVDPYLVNLYELKSVVAHYGGHHNGHYVAYRKCAGGWFRISDDEVYTCTEEDALRATNAFMLFYEQVPPALVKQYIQQQQGQLQQHLAKGGFEDEEEEETSVGSDEDRSEATAETSSGVSTPDEATVKLPRESLPSPPPSDAETELSQEALPEVEKRLEEKVVRRHEEKKATLAVPTTLASLATPPLTPSSSMREESDSDSDPGLT</sequence>
<dbReference type="Proteomes" id="UP000275078">
    <property type="component" value="Unassembled WGS sequence"/>
</dbReference>
<dbReference type="GO" id="GO:0006508">
    <property type="term" value="P:proteolysis"/>
    <property type="evidence" value="ECO:0007669"/>
    <property type="project" value="UniProtKB-KW"/>
</dbReference>
<evidence type="ECO:0000313" key="12">
    <source>
        <dbReference type="Proteomes" id="UP000275078"/>
    </source>
</evidence>
<organism evidence="11 12">
    <name type="scientific">Ascobolus immersus RN42</name>
    <dbReference type="NCBI Taxonomy" id="1160509"/>
    <lineage>
        <taxon>Eukaryota</taxon>
        <taxon>Fungi</taxon>
        <taxon>Dikarya</taxon>
        <taxon>Ascomycota</taxon>
        <taxon>Pezizomycotina</taxon>
        <taxon>Pezizomycetes</taxon>
        <taxon>Pezizales</taxon>
        <taxon>Ascobolaceae</taxon>
        <taxon>Ascobolus</taxon>
    </lineage>
</organism>
<dbReference type="AlphaFoldDB" id="A0A3N4HJU7"/>
<comment type="catalytic activity">
    <reaction evidence="1">
        <text>Thiol-dependent hydrolysis of ester, thioester, amide, peptide and isopeptide bonds formed by the C-terminal Gly of ubiquitin (a 76-residue protein attached to proteins as an intracellular targeting signal).</text>
        <dbReference type="EC" id="3.4.19.12"/>
    </reaction>
</comment>
<evidence type="ECO:0000256" key="3">
    <source>
        <dbReference type="ARBA" id="ARBA00012759"/>
    </source>
</evidence>
<feature type="compositionally biased region" description="Acidic residues" evidence="8">
    <location>
        <begin position="640"/>
        <end position="649"/>
    </location>
</feature>
<dbReference type="GO" id="GO:0016579">
    <property type="term" value="P:protein deubiquitination"/>
    <property type="evidence" value="ECO:0007669"/>
    <property type="project" value="InterPro"/>
</dbReference>
<dbReference type="InterPro" id="IPR028889">
    <property type="entry name" value="USP"/>
</dbReference>
<feature type="domain" description="USP" evidence="10">
    <location>
        <begin position="104"/>
        <end position="510"/>
    </location>
</feature>
<dbReference type="PROSITE" id="PS50235">
    <property type="entry name" value="USP_3"/>
    <property type="match status" value="1"/>
</dbReference>
<evidence type="ECO:0000256" key="7">
    <source>
        <dbReference type="ARBA" id="ARBA00022807"/>
    </source>
</evidence>
<dbReference type="PROSITE" id="PS00973">
    <property type="entry name" value="USP_2"/>
    <property type="match status" value="1"/>
</dbReference>
<keyword evidence="7" id="KW-0788">Thiol protease</keyword>
<evidence type="ECO:0000259" key="10">
    <source>
        <dbReference type="PROSITE" id="PS50235"/>
    </source>
</evidence>
<keyword evidence="9" id="KW-1133">Transmembrane helix</keyword>
<evidence type="ECO:0000256" key="5">
    <source>
        <dbReference type="ARBA" id="ARBA00022786"/>
    </source>
</evidence>
<dbReference type="PANTHER" id="PTHR24006">
    <property type="entry name" value="UBIQUITIN CARBOXYL-TERMINAL HYDROLASE"/>
    <property type="match status" value="1"/>
</dbReference>
<dbReference type="STRING" id="1160509.A0A3N4HJU7"/>
<evidence type="ECO:0000256" key="4">
    <source>
        <dbReference type="ARBA" id="ARBA00022670"/>
    </source>
</evidence>
<evidence type="ECO:0000256" key="9">
    <source>
        <dbReference type="SAM" id="Phobius"/>
    </source>
</evidence>
<dbReference type="GO" id="GO:0004843">
    <property type="term" value="F:cysteine-type deubiquitinase activity"/>
    <property type="evidence" value="ECO:0007669"/>
    <property type="project" value="UniProtKB-EC"/>
</dbReference>
<keyword evidence="6" id="KW-0378">Hydrolase</keyword>
<protein>
    <recommendedName>
        <fullName evidence="3">ubiquitinyl hydrolase 1</fullName>
        <ecNumber evidence="3">3.4.19.12</ecNumber>
    </recommendedName>
</protein>
<feature type="region of interest" description="Disordered" evidence="8">
    <location>
        <begin position="529"/>
        <end position="649"/>
    </location>
</feature>
<keyword evidence="5" id="KW-0833">Ubl conjugation pathway</keyword>
<evidence type="ECO:0000256" key="1">
    <source>
        <dbReference type="ARBA" id="ARBA00000707"/>
    </source>
</evidence>
<keyword evidence="12" id="KW-1185">Reference proteome</keyword>
<dbReference type="Gene3D" id="3.90.70.10">
    <property type="entry name" value="Cysteine proteinases"/>
    <property type="match status" value="1"/>
</dbReference>
<dbReference type="GO" id="GO:0005634">
    <property type="term" value="C:nucleus"/>
    <property type="evidence" value="ECO:0007669"/>
    <property type="project" value="TreeGrafter"/>
</dbReference>
<dbReference type="InterPro" id="IPR001394">
    <property type="entry name" value="Peptidase_C19_UCH"/>
</dbReference>
<dbReference type="InterPro" id="IPR038765">
    <property type="entry name" value="Papain-like_cys_pep_sf"/>
</dbReference>
<evidence type="ECO:0000256" key="8">
    <source>
        <dbReference type="SAM" id="MobiDB-lite"/>
    </source>
</evidence>
<comment type="similarity">
    <text evidence="2">Belongs to the peptidase C19 family.</text>
</comment>
<feature type="transmembrane region" description="Helical" evidence="9">
    <location>
        <begin position="20"/>
        <end position="41"/>
    </location>
</feature>
<feature type="compositionally biased region" description="Basic and acidic residues" evidence="8">
    <location>
        <begin position="596"/>
        <end position="614"/>
    </location>
</feature>